<dbReference type="CDD" id="cd18186">
    <property type="entry name" value="BTB_POZ_ZBTB_KLHL-like"/>
    <property type="match status" value="2"/>
</dbReference>
<proteinExistence type="predicted"/>
<evidence type="ECO:0000256" key="5">
    <source>
        <dbReference type="SAM" id="MobiDB-lite"/>
    </source>
</evidence>
<feature type="domain" description="BTB" evidence="6">
    <location>
        <begin position="722"/>
        <end position="796"/>
    </location>
</feature>
<evidence type="ECO:0000259" key="6">
    <source>
        <dbReference type="PROSITE" id="PS50097"/>
    </source>
</evidence>
<evidence type="ECO:0000313" key="9">
    <source>
        <dbReference type="Proteomes" id="UP000694240"/>
    </source>
</evidence>
<dbReference type="GO" id="GO:0003676">
    <property type="term" value="F:nucleic acid binding"/>
    <property type="evidence" value="ECO:0007669"/>
    <property type="project" value="InterPro"/>
</dbReference>
<feature type="region of interest" description="Disordered" evidence="5">
    <location>
        <begin position="360"/>
        <end position="382"/>
    </location>
</feature>
<sequence length="1109" mass="125987">MDDIFREWLAVKSLVLDAENYGYWKVNMKAIIQGIDEDAWTAVEDGYEVPKIEERDGSIVTKPKAKWTKNEKTMSRYNAKALSTIFTSVNKNQFKLIQGCESAKEAWDKLEKVFEGTKSVKISRIDRLASQFENLRMNEHENVTDFSAKLCAIANEAHVIGKTYKDKKLVKKLLRCLPKRFEAQKAAMETAFNTDETPFDEIVGRLQAYEMDQKDVVSNSVNRPTLYENDDKLRIQNLEESMGSLVKMFGKLLKDVGKRGKNSLENDHGTYKNVGEGRRGIQCHECRGFGHIKSACPSIKKKKKVRCLGCNGYGHTKSECVDDVKIKRNIYEDSSESETDDEEELSNFVALPSFVEHREGRKKSDSISNAETSSEYFNTSSDSESEEVDLQAEFKSLYESWVKKSKDYMVLIDEKMLMESKMKNIEKALTFEKEESEKLKIKLAENQKCSCALKNEDHEVVHMLKVKEELAAEKEKSKRLEDELMQNEKYLRMLNNGTKNLDQILSMGRTEKTRFGLGYQGGTSDSKTVFVKENLSKSAGTRENLLETTTKSLITTPMDEHNVQVKSSSPCISDEKKMSYVRGCNKGSSNLRTCVVSWNKLNSVRTETQKNHQKVFCTSGCFYCGKKGHIKAYCYKFLDKIRCALKQKKFVQDSRRFQKVWIKKMDLYGDVSHKSSTNTPRKMMCCTCRFYIFGLQIVMATQSNKELFVGGFKKLLNEQWQADVRLKAGDSDESAAIFAHKLVLVARSKVFKKMLESDEFKTSFKQVETVTLSEMRHEELAAFVEFIYSVDGSISSADLKKNVRSLYLAADKYEIPHLRDLCRMELILSLNSSNALDILELAQIPFDNALFNAAFNKIINSINTIAKCAAFKVFVVNHPDLAVEIMKASLTWISSNRACVYCETNKELFVGGFAKILKEQRQVDVRLKAGDSGEEGASISAHKLVLSARSEVFKKMLESDEIKTSAQLETITLSEMKHEELEAFIEFIYSDGSILSEKEKQHVRSLYRAADKYDIPHLRDLCRIELISSLNSSNALDILELAQIPFDDALHDSAFANIITNLGAISTSAEFEVFANNHPNLTVEIVKASTASARICRGSGLYGHHQYCY</sequence>
<dbReference type="GO" id="GO:0008270">
    <property type="term" value="F:zinc ion binding"/>
    <property type="evidence" value="ECO:0007669"/>
    <property type="project" value="UniProtKB-KW"/>
</dbReference>
<keyword evidence="4" id="KW-0175">Coiled coil</keyword>
<name>A0A8T2A9X6_9BRAS</name>
<dbReference type="PROSITE" id="PS50097">
    <property type="entry name" value="BTB"/>
    <property type="match status" value="2"/>
</dbReference>
<keyword evidence="3" id="KW-0862">Zinc</keyword>
<evidence type="ECO:0000256" key="2">
    <source>
        <dbReference type="ARBA" id="ARBA00022786"/>
    </source>
</evidence>
<dbReference type="Proteomes" id="UP000694240">
    <property type="component" value="Chromosome 9"/>
</dbReference>
<keyword evidence="2" id="KW-0833">Ubl conjugation pathway</keyword>
<keyword evidence="3" id="KW-0479">Metal-binding</keyword>
<evidence type="ECO:0000256" key="3">
    <source>
        <dbReference type="PROSITE-ProRule" id="PRU00047"/>
    </source>
</evidence>
<dbReference type="Pfam" id="PF00651">
    <property type="entry name" value="BTB"/>
    <property type="match status" value="2"/>
</dbReference>
<evidence type="ECO:0000256" key="4">
    <source>
        <dbReference type="SAM" id="Coils"/>
    </source>
</evidence>
<accession>A0A8T2A9X6</accession>
<dbReference type="SMART" id="SM00343">
    <property type="entry name" value="ZnF_C2HC"/>
    <property type="match status" value="3"/>
</dbReference>
<dbReference type="PROSITE" id="PS50158">
    <property type="entry name" value="ZF_CCHC"/>
    <property type="match status" value="1"/>
</dbReference>
<organism evidence="8 9">
    <name type="scientific">Arabidopsis thaliana x Arabidopsis arenosa</name>
    <dbReference type="NCBI Taxonomy" id="1240361"/>
    <lineage>
        <taxon>Eukaryota</taxon>
        <taxon>Viridiplantae</taxon>
        <taxon>Streptophyta</taxon>
        <taxon>Embryophyta</taxon>
        <taxon>Tracheophyta</taxon>
        <taxon>Spermatophyta</taxon>
        <taxon>Magnoliopsida</taxon>
        <taxon>eudicotyledons</taxon>
        <taxon>Gunneridae</taxon>
        <taxon>Pentapetalae</taxon>
        <taxon>rosids</taxon>
        <taxon>malvids</taxon>
        <taxon>Brassicales</taxon>
        <taxon>Brassicaceae</taxon>
        <taxon>Camelineae</taxon>
        <taxon>Arabidopsis</taxon>
    </lineage>
</organism>
<feature type="coiled-coil region" evidence="4">
    <location>
        <begin position="422"/>
        <end position="490"/>
    </location>
</feature>
<feature type="domain" description="BTB" evidence="6">
    <location>
        <begin position="923"/>
        <end position="997"/>
    </location>
</feature>
<dbReference type="InterPro" id="IPR001878">
    <property type="entry name" value="Znf_CCHC"/>
</dbReference>
<evidence type="ECO:0000256" key="1">
    <source>
        <dbReference type="ARBA" id="ARBA00004906"/>
    </source>
</evidence>
<gene>
    <name evidence="8" type="ORF">ISN45_Aa04g025730</name>
</gene>
<dbReference type="PANTHER" id="PTHR47274">
    <property type="entry name" value="BTB/POZ DOMAIN CONTAINING PROTEIN, EXPRESSED-RELATED"/>
    <property type="match status" value="1"/>
</dbReference>
<reference evidence="8 9" key="1">
    <citation type="submission" date="2020-12" db="EMBL/GenBank/DDBJ databases">
        <title>Concerted genomic and epigenomic changes stabilize Arabidopsis allopolyploids.</title>
        <authorList>
            <person name="Chen Z."/>
        </authorList>
    </citation>
    <scope>NUCLEOTIDE SEQUENCE [LARGE SCALE GENOMIC DNA]</scope>
    <source>
        <strain evidence="8">Allo738</strain>
        <tissue evidence="8">Leaf</tissue>
    </source>
</reference>
<feature type="domain" description="CCHC-type" evidence="7">
    <location>
        <begin position="621"/>
        <end position="634"/>
    </location>
</feature>
<dbReference type="SMART" id="SM00225">
    <property type="entry name" value="BTB"/>
    <property type="match status" value="2"/>
</dbReference>
<evidence type="ECO:0000313" key="8">
    <source>
        <dbReference type="EMBL" id="KAG7569908.1"/>
    </source>
</evidence>
<dbReference type="Pfam" id="PF14223">
    <property type="entry name" value="Retrotran_gag_2"/>
    <property type="match status" value="1"/>
</dbReference>
<feature type="compositionally biased region" description="Polar residues" evidence="5">
    <location>
        <begin position="366"/>
        <end position="382"/>
    </location>
</feature>
<evidence type="ECO:0000259" key="7">
    <source>
        <dbReference type="PROSITE" id="PS50158"/>
    </source>
</evidence>
<keyword evidence="9" id="KW-1185">Reference proteome</keyword>
<dbReference type="AlphaFoldDB" id="A0A8T2A9X6"/>
<dbReference type="InterPro" id="IPR044784">
    <property type="entry name" value="At1g01640-like"/>
</dbReference>
<comment type="caution">
    <text evidence="8">The sequence shown here is derived from an EMBL/GenBank/DDBJ whole genome shotgun (WGS) entry which is preliminary data.</text>
</comment>
<protein>
    <submittedName>
        <fullName evidence="8">BTB/POZ domain</fullName>
    </submittedName>
</protein>
<keyword evidence="3" id="KW-0863">Zinc-finger</keyword>
<dbReference type="PANTHER" id="PTHR47274:SF3">
    <property type="entry name" value="BTB DOMAIN-CONTAINING PROTEIN"/>
    <property type="match status" value="1"/>
</dbReference>
<comment type="pathway">
    <text evidence="1">Protein modification; protein ubiquitination.</text>
</comment>
<dbReference type="EMBL" id="JAEFBK010000009">
    <property type="protein sequence ID" value="KAG7569908.1"/>
    <property type="molecule type" value="Genomic_DNA"/>
</dbReference>
<dbReference type="InterPro" id="IPR000210">
    <property type="entry name" value="BTB/POZ_dom"/>
</dbReference>